<sequence length="160" mass="18611">MHNDRTAIPAATSFFIIGSVRDTERHLFDELIQPKANEGLRLKSYISKRYEKDDNETGYFYCILMTPGLEDGKIRELVSVTGIARPRTLLSRSLSCLVRSFWQLSLIPLYVFLRVHTREKKIVRTPGSRTSDELNELKRDLSPRKTTPCKMEKDTWNFEV</sequence>
<dbReference type="Proteomes" id="UP000830671">
    <property type="component" value="Chromosome 9"/>
</dbReference>
<name>A0A9Q8WQ52_9PEZI</name>
<keyword evidence="2" id="KW-1185">Reference proteome</keyword>
<dbReference type="EMBL" id="CP019481">
    <property type="protein sequence ID" value="UQC90890.1"/>
    <property type="molecule type" value="Genomic_DNA"/>
</dbReference>
<reference evidence="1" key="1">
    <citation type="journal article" date="2021" name="Mol. Plant Microbe Interact.">
        <title>Complete Genome Sequence of the Plant-Pathogenic Fungus Colletotrichum lupini.</title>
        <authorList>
            <person name="Baroncelli R."/>
            <person name="Pensec F."/>
            <person name="Da Lio D."/>
            <person name="Boufleur T."/>
            <person name="Vicente I."/>
            <person name="Sarrocco S."/>
            <person name="Picot A."/>
            <person name="Baraldi E."/>
            <person name="Sukno S."/>
            <person name="Thon M."/>
            <person name="Le Floch G."/>
        </authorList>
    </citation>
    <scope>NUCLEOTIDE SEQUENCE</scope>
    <source>
        <strain evidence="1">IMI 504893</strain>
    </source>
</reference>
<evidence type="ECO:0000313" key="2">
    <source>
        <dbReference type="Proteomes" id="UP000830671"/>
    </source>
</evidence>
<accession>A0A9Q8WQ52</accession>
<dbReference type="KEGG" id="clup:CLUP02_16422"/>
<dbReference type="RefSeq" id="XP_049152491.1">
    <property type="nucleotide sequence ID" value="XM_049295344.1"/>
</dbReference>
<dbReference type="GeneID" id="73350354"/>
<proteinExistence type="predicted"/>
<evidence type="ECO:0000313" key="1">
    <source>
        <dbReference type="EMBL" id="UQC90890.1"/>
    </source>
</evidence>
<gene>
    <name evidence="1" type="ORF">CLUP02_16422</name>
</gene>
<dbReference type="AlphaFoldDB" id="A0A9Q8WQ52"/>
<protein>
    <submittedName>
        <fullName evidence="1">Uncharacterized protein</fullName>
    </submittedName>
</protein>
<organism evidence="1 2">
    <name type="scientific">Colletotrichum lupini</name>
    <dbReference type="NCBI Taxonomy" id="145971"/>
    <lineage>
        <taxon>Eukaryota</taxon>
        <taxon>Fungi</taxon>
        <taxon>Dikarya</taxon>
        <taxon>Ascomycota</taxon>
        <taxon>Pezizomycotina</taxon>
        <taxon>Sordariomycetes</taxon>
        <taxon>Hypocreomycetidae</taxon>
        <taxon>Glomerellales</taxon>
        <taxon>Glomerellaceae</taxon>
        <taxon>Colletotrichum</taxon>
        <taxon>Colletotrichum acutatum species complex</taxon>
    </lineage>
</organism>